<dbReference type="EMBL" id="BAOU01000005">
    <property type="protein sequence ID" value="GAD04526.1"/>
    <property type="molecule type" value="Genomic_DNA"/>
</dbReference>
<protein>
    <submittedName>
        <fullName evidence="1">Uncharacterized protein</fullName>
    </submittedName>
</protein>
<dbReference type="AlphaFoldDB" id="S4N9B0"/>
<proteinExistence type="predicted"/>
<accession>S4N9B0</accession>
<organism evidence="1 2">
    <name type="scientific">Porphyromonas crevioricanis JCM 15906</name>
    <dbReference type="NCBI Taxonomy" id="1305617"/>
    <lineage>
        <taxon>Bacteria</taxon>
        <taxon>Pseudomonadati</taxon>
        <taxon>Bacteroidota</taxon>
        <taxon>Bacteroidia</taxon>
        <taxon>Bacteroidales</taxon>
        <taxon>Porphyromonadaceae</taxon>
        <taxon>Porphyromonas</taxon>
    </lineage>
</organism>
<dbReference type="Proteomes" id="UP000018031">
    <property type="component" value="Unassembled WGS sequence"/>
</dbReference>
<evidence type="ECO:0000313" key="1">
    <source>
        <dbReference type="EMBL" id="GAD04526.1"/>
    </source>
</evidence>
<comment type="caution">
    <text evidence="1">The sequence shown here is derived from an EMBL/GenBank/DDBJ whole genome shotgun (WGS) entry which is preliminary data.</text>
</comment>
<sequence>MVVFRKSFFIAVVNKILQFFLCQRGERYVWGKRFEAMS</sequence>
<reference evidence="1 2" key="2">
    <citation type="journal article" date="2013" name="Genome Announc.">
        <title>Draft Genome Sequences of Porphyromonas crevioricanis JCM 15906T and Porphyromonas cansulci JCM 13913T Isolated from a Canine Oral Cavity.</title>
        <authorList>
            <person name="Sakamoto M."/>
            <person name="Tanaka N."/>
            <person name="Shiwa Y."/>
            <person name="Yoshikawa H."/>
            <person name="Ohkuma M."/>
        </authorList>
    </citation>
    <scope>NUCLEOTIDE SEQUENCE [LARGE SCALE GENOMIC DNA]</scope>
    <source>
        <strain evidence="1 2">JCM 15906</strain>
    </source>
</reference>
<name>S4N9B0_9PORP</name>
<gene>
    <name evidence="1" type="ORF">PORCRE_212</name>
</gene>
<reference evidence="2" key="1">
    <citation type="journal article" date="2013" name="Genome">
        <title>Draft Genome Sequences of Porphyromonas crevioricanis JCM 15906T and Porphyromonas cansulci JCM 13913T Isolated from a Canine Oral Cavity.</title>
        <authorList>
            <person name="Sakamoto M."/>
            <person name="Tanaka N."/>
            <person name="Shiwa Y."/>
            <person name="Yoshikawa H."/>
            <person name="Ohkuma M."/>
        </authorList>
    </citation>
    <scope>NUCLEOTIDE SEQUENCE [LARGE SCALE GENOMIC DNA]</scope>
    <source>
        <strain evidence="2">JCM 15906</strain>
    </source>
</reference>
<evidence type="ECO:0000313" key="2">
    <source>
        <dbReference type="Proteomes" id="UP000018031"/>
    </source>
</evidence>